<dbReference type="PANTHER" id="PTHR33285:SF32">
    <property type="entry name" value="PHYTOSULFOKINES 5"/>
    <property type="match status" value="1"/>
</dbReference>
<dbReference type="GO" id="GO:0030154">
    <property type="term" value="P:cell differentiation"/>
    <property type="evidence" value="ECO:0007669"/>
    <property type="project" value="UniProtKB-UniRule"/>
</dbReference>
<comment type="PTM">
    <text evidence="10">PSK-alpha is produced by endopeptidase digestion. PSK-beta is produced from PSK-alpha by exopeptidase digestion.</text>
</comment>
<dbReference type="GO" id="GO:0005576">
    <property type="term" value="C:extracellular region"/>
    <property type="evidence" value="ECO:0007669"/>
    <property type="project" value="UniProtKB-SubCell"/>
</dbReference>
<evidence type="ECO:0000313" key="11">
    <source>
        <dbReference type="EMBL" id="OEL29459.1"/>
    </source>
</evidence>
<evidence type="ECO:0000256" key="8">
    <source>
        <dbReference type="ARBA" id="ARBA00022782"/>
    </source>
</evidence>
<keyword evidence="8 10" id="KW-0221">Differentiation</keyword>
<keyword evidence="7 10" id="KW-0732">Signal</keyword>
<reference evidence="11 12" key="1">
    <citation type="submission" date="2016-09" db="EMBL/GenBank/DDBJ databases">
        <title>The draft genome of Dichanthelium oligosanthes: A C3 panicoid grass species.</title>
        <authorList>
            <person name="Studer A.J."/>
            <person name="Schnable J.C."/>
            <person name="Brutnell T.P."/>
        </authorList>
    </citation>
    <scope>NUCLEOTIDE SEQUENCE [LARGE SCALE GENOMIC DNA]</scope>
    <source>
        <strain evidence="12">cv. Kellogg 1175</strain>
        <tissue evidence="11">Leaf</tissue>
    </source>
</reference>
<keyword evidence="9 10" id="KW-0339">Growth factor</keyword>
<evidence type="ECO:0000313" key="12">
    <source>
        <dbReference type="Proteomes" id="UP000095767"/>
    </source>
</evidence>
<keyword evidence="6 10" id="KW-0765">Sulfation</keyword>
<evidence type="ECO:0000256" key="9">
    <source>
        <dbReference type="ARBA" id="ARBA00023030"/>
    </source>
</evidence>
<accession>A0A1E5VWH5</accession>
<protein>
    <recommendedName>
        <fullName evidence="10">Phytosulfokine</fullName>
    </recommendedName>
    <component>
        <recommendedName>
            <fullName evidence="10">Phytosulfokine-alpha</fullName>
            <shortName evidence="10">PSK-alpha</shortName>
            <shortName evidence="10">Phytosulfokine-a</shortName>
        </recommendedName>
    </component>
    <component>
        <recommendedName>
            <fullName evidence="10">Phytosulfokine-beta</fullName>
            <shortName evidence="10">PSK-beta</shortName>
            <shortName evidence="10">Phytosulfokine-b</shortName>
        </recommendedName>
    </component>
</protein>
<gene>
    <name evidence="11" type="ORF">BAE44_0009523</name>
</gene>
<feature type="chain" id="PRO_5031600643" description="Phytosulfokine" evidence="10">
    <location>
        <begin position="30"/>
        <end position="246"/>
    </location>
</feature>
<dbReference type="Proteomes" id="UP000095767">
    <property type="component" value="Unassembled WGS sequence"/>
</dbReference>
<comment type="PTM">
    <text evidence="10">Sulfation is important for activity and for the binding to a putative membrane receptor.</text>
</comment>
<dbReference type="AlphaFoldDB" id="A0A1E5VWH5"/>
<comment type="function">
    <text evidence="1 10">Promotes plant cell differentiation, organogenesis and somatic embryogenesis as well as cell proliferation.</text>
</comment>
<evidence type="ECO:0000256" key="2">
    <source>
        <dbReference type="ARBA" id="ARBA00004613"/>
    </source>
</evidence>
<organism evidence="11 12">
    <name type="scientific">Dichanthelium oligosanthes</name>
    <dbReference type="NCBI Taxonomy" id="888268"/>
    <lineage>
        <taxon>Eukaryota</taxon>
        <taxon>Viridiplantae</taxon>
        <taxon>Streptophyta</taxon>
        <taxon>Embryophyta</taxon>
        <taxon>Tracheophyta</taxon>
        <taxon>Spermatophyta</taxon>
        <taxon>Magnoliopsida</taxon>
        <taxon>Liliopsida</taxon>
        <taxon>Poales</taxon>
        <taxon>Poaceae</taxon>
        <taxon>PACMAD clade</taxon>
        <taxon>Panicoideae</taxon>
        <taxon>Panicodae</taxon>
        <taxon>Paniceae</taxon>
        <taxon>Dichantheliinae</taxon>
        <taxon>Dichanthelium</taxon>
    </lineage>
</organism>
<dbReference type="GO" id="GO:0008283">
    <property type="term" value="P:cell population proliferation"/>
    <property type="evidence" value="ECO:0007669"/>
    <property type="project" value="UniProtKB-UniRule"/>
</dbReference>
<proteinExistence type="inferred from homology"/>
<dbReference type="OrthoDB" id="693276at2759"/>
<comment type="caution">
    <text evidence="11">The sequence shown here is derived from an EMBL/GenBank/DDBJ whole genome shotgun (WGS) entry which is preliminary data.</text>
</comment>
<keyword evidence="12" id="KW-1185">Reference proteome</keyword>
<keyword evidence="5 10" id="KW-0964">Secreted</keyword>
<dbReference type="GO" id="GO:0008083">
    <property type="term" value="F:growth factor activity"/>
    <property type="evidence" value="ECO:0007669"/>
    <property type="project" value="UniProtKB-UniRule"/>
</dbReference>
<dbReference type="PANTHER" id="PTHR33285">
    <property type="entry name" value="PHYTOSULFOKINES 3"/>
    <property type="match status" value="1"/>
</dbReference>
<dbReference type="EMBL" id="LWDX02027556">
    <property type="protein sequence ID" value="OEL29459.1"/>
    <property type="molecule type" value="Genomic_DNA"/>
</dbReference>
<name>A0A1E5VWH5_9POAL</name>
<evidence type="ECO:0000256" key="1">
    <source>
        <dbReference type="ARBA" id="ARBA00003158"/>
    </source>
</evidence>
<dbReference type="Pfam" id="PF06404">
    <property type="entry name" value="PSK"/>
    <property type="match status" value="2"/>
</dbReference>
<evidence type="ECO:0000256" key="10">
    <source>
        <dbReference type="RuleBase" id="RU368031"/>
    </source>
</evidence>
<evidence type="ECO:0000256" key="7">
    <source>
        <dbReference type="ARBA" id="ARBA00022729"/>
    </source>
</evidence>
<evidence type="ECO:0000256" key="4">
    <source>
        <dbReference type="ARBA" id="ARBA00022473"/>
    </source>
</evidence>
<evidence type="ECO:0000256" key="5">
    <source>
        <dbReference type="ARBA" id="ARBA00022525"/>
    </source>
</evidence>
<keyword evidence="4 10" id="KW-0217">Developmental protein</keyword>
<evidence type="ECO:0000256" key="3">
    <source>
        <dbReference type="ARBA" id="ARBA00010781"/>
    </source>
</evidence>
<comment type="similarity">
    <text evidence="3 10">Belongs to the phytosulfokine family.</text>
</comment>
<dbReference type="InterPro" id="IPR009438">
    <property type="entry name" value="Phytosulfokine"/>
</dbReference>
<feature type="signal peptide" evidence="10">
    <location>
        <begin position="1"/>
        <end position="29"/>
    </location>
</feature>
<evidence type="ECO:0000256" key="6">
    <source>
        <dbReference type="ARBA" id="ARBA00022641"/>
    </source>
</evidence>
<sequence length="246" mass="26084">MKRCSSISSPLGALALLLLLVCFFHCAAAAPLLPATVPPLVHQDNGVKSALDGLGAAVSGDELSVSEMMGAEEEEPACEANDECMQRRLLRDAHLDYIYTQHKGKPSEQSTTLHEAANASVVQLLKAPAEMRRCSVISSPLAALAALLLLVCFSHCAAAARPLAAAAVPLLVHQENGVKLAADELVLQKGAAGNGDELVSVAEVMGAEEEAEEPACEEGTKDECLQRRLLRDAHLDYIYTQHKGKP</sequence>
<comment type="subcellular location">
    <subcellularLocation>
        <location evidence="2 10">Secreted</location>
    </subcellularLocation>
</comment>